<name>A0ABQ9IA23_9NEOP</name>
<keyword evidence="4" id="KW-1185">Reference proteome</keyword>
<dbReference type="Pfam" id="PF05225">
    <property type="entry name" value="HTH_psq"/>
    <property type="match status" value="1"/>
</dbReference>
<evidence type="ECO:0000259" key="2">
    <source>
        <dbReference type="Pfam" id="PF05225"/>
    </source>
</evidence>
<dbReference type="InterPro" id="IPR009057">
    <property type="entry name" value="Homeodomain-like_sf"/>
</dbReference>
<proteinExistence type="predicted"/>
<feature type="domain" description="HTH psq-type" evidence="2">
    <location>
        <begin position="16"/>
        <end position="55"/>
    </location>
</feature>
<dbReference type="Proteomes" id="UP001159363">
    <property type="component" value="Chromosome 2"/>
</dbReference>
<comment type="caution">
    <text evidence="3">The sequence shown here is derived from an EMBL/GenBank/DDBJ whole genome shotgun (WGS) entry which is preliminary data.</text>
</comment>
<dbReference type="Gene3D" id="1.10.10.60">
    <property type="entry name" value="Homeodomain-like"/>
    <property type="match status" value="1"/>
</dbReference>
<dbReference type="EMBL" id="JARBHB010000002">
    <property type="protein sequence ID" value="KAJ8893504.1"/>
    <property type="molecule type" value="Genomic_DNA"/>
</dbReference>
<evidence type="ECO:0000313" key="4">
    <source>
        <dbReference type="Proteomes" id="UP001159363"/>
    </source>
</evidence>
<organism evidence="3 4">
    <name type="scientific">Dryococelus australis</name>
    <dbReference type="NCBI Taxonomy" id="614101"/>
    <lineage>
        <taxon>Eukaryota</taxon>
        <taxon>Metazoa</taxon>
        <taxon>Ecdysozoa</taxon>
        <taxon>Arthropoda</taxon>
        <taxon>Hexapoda</taxon>
        <taxon>Insecta</taxon>
        <taxon>Pterygota</taxon>
        <taxon>Neoptera</taxon>
        <taxon>Polyneoptera</taxon>
        <taxon>Phasmatodea</taxon>
        <taxon>Verophasmatodea</taxon>
        <taxon>Anareolatae</taxon>
        <taxon>Phasmatidae</taxon>
        <taxon>Eurycanthinae</taxon>
        <taxon>Dryococelus</taxon>
    </lineage>
</organism>
<accession>A0ABQ9IA23</accession>
<dbReference type="SUPFAM" id="SSF46689">
    <property type="entry name" value="Homeodomain-like"/>
    <property type="match status" value="1"/>
</dbReference>
<evidence type="ECO:0000313" key="3">
    <source>
        <dbReference type="EMBL" id="KAJ8893504.1"/>
    </source>
</evidence>
<reference evidence="3 4" key="1">
    <citation type="submission" date="2023-02" db="EMBL/GenBank/DDBJ databases">
        <title>LHISI_Scaffold_Assembly.</title>
        <authorList>
            <person name="Stuart O.P."/>
            <person name="Cleave R."/>
            <person name="Magrath M.J.L."/>
            <person name="Mikheyev A.S."/>
        </authorList>
    </citation>
    <scope>NUCLEOTIDE SEQUENCE [LARGE SCALE GENOMIC DNA]</scope>
    <source>
        <strain evidence="3">Daus_M_001</strain>
        <tissue evidence="3">Leg muscle</tissue>
    </source>
</reference>
<protein>
    <recommendedName>
        <fullName evidence="2">HTH psq-type domain-containing protein</fullName>
    </recommendedName>
</protein>
<gene>
    <name evidence="3" type="ORF">PR048_006102</name>
</gene>
<sequence length="162" mass="18734">MPRNYKRTPNRQSWSQDSISSAIEEVMKGCMGYKRATGTFGVPQKTLDNRVKKARLQNLTPESAAEKQLGRYRTILFGVTLYEQRKLAHELAEKDGIKHYFNKETQMARKDWMHGFLKRYPKLPLRNPEKNSLARARLQSGGGGQIFRLVRVDLCRTQNPAH</sequence>
<comment type="subcellular location">
    <subcellularLocation>
        <location evidence="1">Nucleus</location>
    </subcellularLocation>
</comment>
<evidence type="ECO:0000256" key="1">
    <source>
        <dbReference type="ARBA" id="ARBA00004123"/>
    </source>
</evidence>
<dbReference type="InterPro" id="IPR007889">
    <property type="entry name" value="HTH_Psq"/>
</dbReference>